<evidence type="ECO:0000313" key="4">
    <source>
        <dbReference type="Proteomes" id="UP000070299"/>
    </source>
</evidence>
<evidence type="ECO:0000256" key="1">
    <source>
        <dbReference type="SAM" id="SignalP"/>
    </source>
</evidence>
<dbReference type="OrthoDB" id="6194490at2"/>
<name>A0A136A308_9ALTE</name>
<feature type="signal peptide" evidence="1">
    <location>
        <begin position="1"/>
        <end position="19"/>
    </location>
</feature>
<dbReference type="Pfam" id="PF13349">
    <property type="entry name" value="DUF4097"/>
    <property type="match status" value="1"/>
</dbReference>
<evidence type="ECO:0000313" key="3">
    <source>
        <dbReference type="EMBL" id="KXI29621.1"/>
    </source>
</evidence>
<proteinExistence type="predicted"/>
<feature type="chain" id="PRO_5007469332" description="DUF4097 domain-containing protein" evidence="1">
    <location>
        <begin position="20"/>
        <end position="316"/>
    </location>
</feature>
<gene>
    <name evidence="3" type="ORF">AX660_06100</name>
</gene>
<dbReference type="RefSeq" id="WP_068372418.1">
    <property type="nucleotide sequence ID" value="NZ_LSNE01000003.1"/>
</dbReference>
<keyword evidence="1" id="KW-0732">Signal</keyword>
<organism evidence="3 4">
    <name type="scientific">Paraglaciecola hydrolytica</name>
    <dbReference type="NCBI Taxonomy" id="1799789"/>
    <lineage>
        <taxon>Bacteria</taxon>
        <taxon>Pseudomonadati</taxon>
        <taxon>Pseudomonadota</taxon>
        <taxon>Gammaproteobacteria</taxon>
        <taxon>Alteromonadales</taxon>
        <taxon>Alteromonadaceae</taxon>
        <taxon>Paraglaciecola</taxon>
    </lineage>
</organism>
<evidence type="ECO:0000259" key="2">
    <source>
        <dbReference type="Pfam" id="PF13349"/>
    </source>
</evidence>
<accession>A0A136A308</accession>
<feature type="domain" description="DUF4097" evidence="2">
    <location>
        <begin position="50"/>
        <end position="313"/>
    </location>
</feature>
<dbReference type="AlphaFoldDB" id="A0A136A308"/>
<sequence>MKQILIAMALLIISSASFATEKVDKTLDVNINSYIRIEHVNGLAKISTWDKAEVQVTGTLGDKTDKFIFERDGNEVVIKVKTKKHSGWGNWGSDDGDDLTILVPANSKINYSAVNADVEVSGVRGGADIETVNGSLEVKQLGGRIRLDSVNGNITATELEGDVKIETVNGDIHSRSSNGRDDKYSSVNGDITVQTESEELQAETVNGDIELKLGTIRQLNLETVNGSLEAKMILQKNGEVTASSVGGSIELYFQDDVSARFDIQAHAGGNIINKLSEHKIQKDKYGPSRWLEFSLNGGSAKVNVSTVSGKVKLDSH</sequence>
<keyword evidence="4" id="KW-1185">Reference proteome</keyword>
<comment type="caution">
    <text evidence="3">The sequence shown here is derived from an EMBL/GenBank/DDBJ whole genome shotgun (WGS) entry which is preliminary data.</text>
</comment>
<reference evidence="4" key="1">
    <citation type="submission" date="2016-02" db="EMBL/GenBank/DDBJ databases">
        <authorList>
            <person name="Schultz-Johansen M."/>
            <person name="Glaring M.A."/>
            <person name="Bech P.K."/>
            <person name="Stougaard P."/>
        </authorList>
    </citation>
    <scope>NUCLEOTIDE SEQUENCE [LARGE SCALE GENOMIC DNA]</scope>
    <source>
        <strain evidence="4">S66</strain>
    </source>
</reference>
<dbReference type="EMBL" id="LSNE01000003">
    <property type="protein sequence ID" value="KXI29621.1"/>
    <property type="molecule type" value="Genomic_DNA"/>
</dbReference>
<dbReference type="Proteomes" id="UP000070299">
    <property type="component" value="Unassembled WGS sequence"/>
</dbReference>
<dbReference type="InterPro" id="IPR025164">
    <property type="entry name" value="Toastrack_DUF4097"/>
</dbReference>
<protein>
    <recommendedName>
        <fullName evidence="2">DUF4097 domain-containing protein</fullName>
    </recommendedName>
</protein>
<dbReference type="STRING" id="1799789.AX660_06100"/>